<proteinExistence type="inferred from homology"/>
<keyword evidence="4" id="KW-0539">Nucleus</keyword>
<organism evidence="6 7">
    <name type="scientific">Zingiber officinale</name>
    <name type="common">Ginger</name>
    <name type="synonym">Amomum zingiber</name>
    <dbReference type="NCBI Taxonomy" id="94328"/>
    <lineage>
        <taxon>Eukaryota</taxon>
        <taxon>Viridiplantae</taxon>
        <taxon>Streptophyta</taxon>
        <taxon>Embryophyta</taxon>
        <taxon>Tracheophyta</taxon>
        <taxon>Spermatophyta</taxon>
        <taxon>Magnoliopsida</taxon>
        <taxon>Liliopsida</taxon>
        <taxon>Zingiberales</taxon>
        <taxon>Zingiberaceae</taxon>
        <taxon>Zingiber</taxon>
    </lineage>
</organism>
<comment type="caution">
    <text evidence="6">The sequence shown here is derived from an EMBL/GenBank/DDBJ whole genome shotgun (WGS) entry which is preliminary data.</text>
</comment>
<evidence type="ECO:0000256" key="4">
    <source>
        <dbReference type="ARBA" id="ARBA00023242"/>
    </source>
</evidence>
<dbReference type="AlphaFoldDB" id="A0A8J5C651"/>
<evidence type="ECO:0000313" key="7">
    <source>
        <dbReference type="Proteomes" id="UP000734854"/>
    </source>
</evidence>
<dbReference type="GO" id="GO:0042273">
    <property type="term" value="P:ribosomal large subunit biogenesis"/>
    <property type="evidence" value="ECO:0007669"/>
    <property type="project" value="TreeGrafter"/>
</dbReference>
<dbReference type="GO" id="GO:0005730">
    <property type="term" value="C:nucleolus"/>
    <property type="evidence" value="ECO:0007669"/>
    <property type="project" value="UniProtKB-SubCell"/>
</dbReference>
<evidence type="ECO:0000256" key="2">
    <source>
        <dbReference type="ARBA" id="ARBA00008479"/>
    </source>
</evidence>
<evidence type="ECO:0000256" key="3">
    <source>
        <dbReference type="ARBA" id="ARBA00015522"/>
    </source>
</evidence>
<comment type="subcellular location">
    <subcellularLocation>
        <location evidence="1">Nucleus</location>
        <location evidence="1">Nucleolus</location>
    </subcellularLocation>
</comment>
<evidence type="ECO:0000256" key="1">
    <source>
        <dbReference type="ARBA" id="ARBA00004604"/>
    </source>
</evidence>
<name>A0A8J5C651_ZINOF</name>
<accession>A0A8J5C651</accession>
<dbReference type="InterPro" id="IPR019002">
    <property type="entry name" value="Ribosome_biogenesis_Nop16"/>
</dbReference>
<evidence type="ECO:0000256" key="5">
    <source>
        <dbReference type="SAM" id="MobiDB-lite"/>
    </source>
</evidence>
<feature type="region of interest" description="Disordered" evidence="5">
    <location>
        <begin position="96"/>
        <end position="120"/>
    </location>
</feature>
<evidence type="ECO:0000313" key="6">
    <source>
        <dbReference type="EMBL" id="KAG6473845.1"/>
    </source>
</evidence>
<sequence length="279" mass="31409">MSLTNMKIKKSHAKVRVGLPRKKPGLFKPVCIIPKALAAPDGDADAGEEGTREWDAKGSVIRNYRTFGVVSNPNIRSAVSLSHQIAECPALQLPDRESAPVSEFDSIDSGSDLESDGEATECSRGECSRDLVFVAGKRSACFSLIRRRILLFLEMFSGLCRFMLHIVRANYSFTEINSFPDNFIAFPLFTFDLISNNAELKSALGKMRRDGKVAPTQPLTFMQRVHVGKLIEKYGDDYQAMFRDTTLNRMQHSVASLKKLCQRYYSRGKLFLLFLHVWN</sequence>
<gene>
    <name evidence="6" type="ORF">ZIOFF_067763</name>
</gene>
<keyword evidence="7" id="KW-1185">Reference proteome</keyword>
<dbReference type="PANTHER" id="PTHR13243:SF1">
    <property type="entry name" value="NUCLEOLAR PROTEIN 16"/>
    <property type="match status" value="1"/>
</dbReference>
<comment type="similarity">
    <text evidence="2">Belongs to the NOP16 family.</text>
</comment>
<dbReference type="Proteomes" id="UP000734854">
    <property type="component" value="Unassembled WGS sequence"/>
</dbReference>
<dbReference type="Pfam" id="PF09420">
    <property type="entry name" value="Nop16"/>
    <property type="match status" value="1"/>
</dbReference>
<dbReference type="EMBL" id="JACMSC010000019">
    <property type="protein sequence ID" value="KAG6473845.1"/>
    <property type="molecule type" value="Genomic_DNA"/>
</dbReference>
<protein>
    <recommendedName>
        <fullName evidence="3">Nucleolar protein 16</fullName>
    </recommendedName>
</protein>
<dbReference type="PANTHER" id="PTHR13243">
    <property type="entry name" value="HSPC111 PROTEIN-RELATED"/>
    <property type="match status" value="1"/>
</dbReference>
<reference evidence="6 7" key="1">
    <citation type="submission" date="2020-08" db="EMBL/GenBank/DDBJ databases">
        <title>Plant Genome Project.</title>
        <authorList>
            <person name="Zhang R.-G."/>
        </authorList>
    </citation>
    <scope>NUCLEOTIDE SEQUENCE [LARGE SCALE GENOMIC DNA]</scope>
    <source>
        <tissue evidence="6">Rhizome</tissue>
    </source>
</reference>